<keyword evidence="6" id="KW-0482">Metalloprotease</keyword>
<dbReference type="RefSeq" id="WP_084607058.1">
    <property type="nucleotide sequence ID" value="NZ_QVFV01000003.1"/>
</dbReference>
<dbReference type="NCBIfam" id="NF000642">
    <property type="entry name" value="PRK00024.1"/>
    <property type="match status" value="1"/>
</dbReference>
<dbReference type="GO" id="GO:0006508">
    <property type="term" value="P:proteolysis"/>
    <property type="evidence" value="ECO:0007669"/>
    <property type="project" value="UniProtKB-KW"/>
</dbReference>
<evidence type="ECO:0000259" key="8">
    <source>
        <dbReference type="PROSITE" id="PS50249"/>
    </source>
</evidence>
<comment type="similarity">
    <text evidence="1 7">Belongs to the UPF0758 family.</text>
</comment>
<dbReference type="CDD" id="cd08071">
    <property type="entry name" value="MPN_DUF2466"/>
    <property type="match status" value="1"/>
</dbReference>
<dbReference type="AlphaFoldDB" id="A0A4Q7E5Q8"/>
<evidence type="ECO:0000256" key="3">
    <source>
        <dbReference type="ARBA" id="ARBA00022723"/>
    </source>
</evidence>
<evidence type="ECO:0000256" key="6">
    <source>
        <dbReference type="ARBA" id="ARBA00023049"/>
    </source>
</evidence>
<accession>A0A4Q7E5Q8</accession>
<keyword evidence="2" id="KW-0645">Protease</keyword>
<protein>
    <submittedName>
        <fullName evidence="9">JAB domain-containing protein</fullName>
    </submittedName>
</protein>
<dbReference type="Pfam" id="PF20582">
    <property type="entry name" value="UPF0758_N"/>
    <property type="match status" value="1"/>
</dbReference>
<name>A0A4Q7E5Q8_9CYAN</name>
<dbReference type="PANTHER" id="PTHR30471">
    <property type="entry name" value="DNA REPAIR PROTEIN RADC"/>
    <property type="match status" value="1"/>
</dbReference>
<dbReference type="PROSITE" id="PS01302">
    <property type="entry name" value="UPF0758"/>
    <property type="match status" value="1"/>
</dbReference>
<dbReference type="NCBIfam" id="TIGR00608">
    <property type="entry name" value="radc"/>
    <property type="match status" value="1"/>
</dbReference>
<evidence type="ECO:0000313" key="10">
    <source>
        <dbReference type="Proteomes" id="UP000292459"/>
    </source>
</evidence>
<evidence type="ECO:0000256" key="1">
    <source>
        <dbReference type="ARBA" id="ARBA00010243"/>
    </source>
</evidence>
<dbReference type="PANTHER" id="PTHR30471:SF3">
    <property type="entry name" value="UPF0758 PROTEIN YEES-RELATED"/>
    <property type="match status" value="1"/>
</dbReference>
<dbReference type="GO" id="GO:0046872">
    <property type="term" value="F:metal ion binding"/>
    <property type="evidence" value="ECO:0007669"/>
    <property type="project" value="UniProtKB-KW"/>
</dbReference>
<dbReference type="Proteomes" id="UP000292459">
    <property type="component" value="Unassembled WGS sequence"/>
</dbReference>
<dbReference type="Pfam" id="PF04002">
    <property type="entry name" value="RadC"/>
    <property type="match status" value="1"/>
</dbReference>
<evidence type="ECO:0000256" key="2">
    <source>
        <dbReference type="ARBA" id="ARBA00022670"/>
    </source>
</evidence>
<keyword evidence="10" id="KW-1185">Reference proteome</keyword>
<feature type="domain" description="MPN" evidence="8">
    <location>
        <begin position="156"/>
        <end position="278"/>
    </location>
</feature>
<keyword evidence="3" id="KW-0479">Metal-binding</keyword>
<dbReference type="InterPro" id="IPR025657">
    <property type="entry name" value="RadC_JAB"/>
</dbReference>
<gene>
    <name evidence="9" type="ORF">DYY88_14470</name>
</gene>
<dbReference type="InterPro" id="IPR046778">
    <property type="entry name" value="UPF0758_N"/>
</dbReference>
<dbReference type="EMBL" id="QVFV01000003">
    <property type="protein sequence ID" value="RZM77777.1"/>
    <property type="molecule type" value="Genomic_DNA"/>
</dbReference>
<keyword evidence="5" id="KW-0862">Zinc</keyword>
<evidence type="ECO:0000256" key="4">
    <source>
        <dbReference type="ARBA" id="ARBA00022801"/>
    </source>
</evidence>
<dbReference type="OrthoDB" id="9804482at2"/>
<evidence type="ECO:0000256" key="5">
    <source>
        <dbReference type="ARBA" id="ARBA00022833"/>
    </source>
</evidence>
<dbReference type="GO" id="GO:0008237">
    <property type="term" value="F:metallopeptidase activity"/>
    <property type="evidence" value="ECO:0007669"/>
    <property type="project" value="UniProtKB-KW"/>
</dbReference>
<dbReference type="InterPro" id="IPR037518">
    <property type="entry name" value="MPN"/>
</dbReference>
<dbReference type="InterPro" id="IPR020891">
    <property type="entry name" value="UPF0758_CS"/>
</dbReference>
<evidence type="ECO:0000313" key="9">
    <source>
        <dbReference type="EMBL" id="RZM77777.1"/>
    </source>
</evidence>
<keyword evidence="4" id="KW-0378">Hydrolase</keyword>
<proteinExistence type="inferred from homology"/>
<dbReference type="Gene3D" id="3.40.140.10">
    <property type="entry name" value="Cytidine Deaminase, domain 2"/>
    <property type="match status" value="1"/>
</dbReference>
<evidence type="ECO:0000256" key="7">
    <source>
        <dbReference type="RuleBase" id="RU003797"/>
    </source>
</evidence>
<organism evidence="9 10">
    <name type="scientific">Leptolyngbya iicbica LK</name>
    <dbReference type="NCBI Taxonomy" id="2294035"/>
    <lineage>
        <taxon>Bacteria</taxon>
        <taxon>Bacillati</taxon>
        <taxon>Cyanobacteriota</taxon>
        <taxon>Cyanophyceae</taxon>
        <taxon>Leptolyngbyales</taxon>
        <taxon>Leptolyngbyaceae</taxon>
        <taxon>Leptolyngbya group</taxon>
        <taxon>Leptolyngbya</taxon>
        <taxon>Leptolyngbya iicbica</taxon>
    </lineage>
</organism>
<reference evidence="9 10" key="1">
    <citation type="submission" date="2018-11" db="EMBL/GenBank/DDBJ databases">
        <title>Whole genome sequencing of an environmental sample.</title>
        <authorList>
            <person name="Sarangi A.N."/>
            <person name="Singh D."/>
            <person name="Tripathy S."/>
        </authorList>
    </citation>
    <scope>NUCLEOTIDE SEQUENCE [LARGE SCALE GENOMIC DNA]</scope>
    <source>
        <strain evidence="9 10">Lakshadweep</strain>
    </source>
</reference>
<comment type="caution">
    <text evidence="9">The sequence shown here is derived from an EMBL/GenBank/DDBJ whole genome shotgun (WGS) entry which is preliminary data.</text>
</comment>
<dbReference type="PROSITE" id="PS50249">
    <property type="entry name" value="MPN"/>
    <property type="match status" value="1"/>
</dbReference>
<dbReference type="InterPro" id="IPR001405">
    <property type="entry name" value="UPF0758"/>
</dbReference>
<sequence length="298" mass="32000">MAERHNVTPFHSPGTLPSLDTVAFEASPSGEVLIEYAAADLSQAGYSIRLKDLPDGERPRERLFALGPKSLSTAELLAVVLGPGQGSPGLSSVGLAQHVLSVLRDSNADALVKLQHIESGELLDIQGIGPAKAATLIAALELGKRVFQRRPLPGTVLDDPRVAADALAPQLMWETQEHFAVVCLNIKHQLLSTKVLTKGTSSETLAHPKDVFVAALRGNAARIIVAHNHPSGSLSPSRDDITLTRQLLQAANIMGIPLLDHLILGGGDFRSLRQTTMLWQEEPQDEAMQKSPTVNRDE</sequence>